<geneLocation type="plasmid" evidence="9 10">
    <name>pXAUT01</name>
</geneLocation>
<dbReference type="Proteomes" id="UP000002417">
    <property type="component" value="Plasmid pXAUT01"/>
</dbReference>
<reference evidence="9 10" key="1">
    <citation type="submission" date="2007-07" db="EMBL/GenBank/DDBJ databases">
        <title>Complete sequence of plasmid pXAUT01 of Xanthobacter autotrophicus Py2.</title>
        <authorList>
            <consortium name="US DOE Joint Genome Institute"/>
            <person name="Copeland A."/>
            <person name="Lucas S."/>
            <person name="Lapidus A."/>
            <person name="Barry K."/>
            <person name="Glavina del Rio T."/>
            <person name="Hammon N."/>
            <person name="Israni S."/>
            <person name="Dalin E."/>
            <person name="Tice H."/>
            <person name="Pitluck S."/>
            <person name="Sims D."/>
            <person name="Brettin T."/>
            <person name="Bruce D."/>
            <person name="Detter J.C."/>
            <person name="Han C."/>
            <person name="Tapia R."/>
            <person name="Brainard J."/>
            <person name="Schmutz J."/>
            <person name="Larimer F."/>
            <person name="Land M."/>
            <person name="Hauser L."/>
            <person name="Kyrpides N."/>
            <person name="Kim E."/>
            <person name="Ensigns S.A."/>
            <person name="Richardson P."/>
        </authorList>
    </citation>
    <scope>NUCLEOTIDE SEQUENCE [LARGE SCALE GENOMIC DNA]</scope>
    <source>
        <strain evidence="10">ATCC BAA-1158 / Py2</strain>
        <plasmid evidence="10">Plasmid pXAUT01</plasmid>
    </source>
</reference>
<feature type="transmembrane region" description="Helical" evidence="7">
    <location>
        <begin position="114"/>
        <end position="136"/>
    </location>
</feature>
<dbReference type="OrthoDB" id="196472at2"/>
<evidence type="ECO:0000256" key="7">
    <source>
        <dbReference type="SAM" id="Phobius"/>
    </source>
</evidence>
<sequence>MSSPYQAPATSRTAAGPGGAGPDTVAVWDPLVRLFHWTVVLGIILNSFALEGGKSAHRYVGYVVAAALVVRIVWGIIGSRHARFSNFVTSPWAVLSHLRAVVARRDRRYVGHNPAGGAMALALMCLIALTSLTGWMQSLDTFWGVEWVQEAHEITANLILALAAVHVLAAITESVAHRENLPLAMITGRKRRASGTDIDHAGPACRG</sequence>
<dbReference type="GO" id="GO:0020037">
    <property type="term" value="F:heme binding"/>
    <property type="evidence" value="ECO:0007669"/>
    <property type="project" value="TreeGrafter"/>
</dbReference>
<dbReference type="EMBL" id="CP000782">
    <property type="protein sequence ID" value="ABS70151.1"/>
    <property type="molecule type" value="Genomic_DNA"/>
</dbReference>
<feature type="transmembrane region" description="Helical" evidence="7">
    <location>
        <begin position="59"/>
        <end position="77"/>
    </location>
</feature>
<keyword evidence="9" id="KW-0614">Plasmid</keyword>
<dbReference type="GO" id="GO:0009055">
    <property type="term" value="F:electron transfer activity"/>
    <property type="evidence" value="ECO:0007669"/>
    <property type="project" value="InterPro"/>
</dbReference>
<name>A7IQ55_XANP2</name>
<gene>
    <name evidence="9" type="ordered locus">Xaut_4949</name>
</gene>
<dbReference type="KEGG" id="xau:Xaut_4949"/>
<evidence type="ECO:0000256" key="2">
    <source>
        <dbReference type="ARBA" id="ARBA00022475"/>
    </source>
</evidence>
<dbReference type="eggNOG" id="COG3658">
    <property type="taxonomic scope" value="Bacteria"/>
</dbReference>
<evidence type="ECO:0000256" key="5">
    <source>
        <dbReference type="ARBA" id="ARBA00023136"/>
    </source>
</evidence>
<evidence type="ECO:0000256" key="4">
    <source>
        <dbReference type="ARBA" id="ARBA00022989"/>
    </source>
</evidence>
<dbReference type="SUPFAM" id="SSF81342">
    <property type="entry name" value="Transmembrane di-heme cytochromes"/>
    <property type="match status" value="1"/>
</dbReference>
<evidence type="ECO:0000313" key="10">
    <source>
        <dbReference type="Proteomes" id="UP000002417"/>
    </source>
</evidence>
<dbReference type="HOGENOM" id="CLU_078451_2_1_5"/>
<evidence type="ECO:0000313" key="9">
    <source>
        <dbReference type="EMBL" id="ABS70151.1"/>
    </source>
</evidence>
<keyword evidence="4 7" id="KW-1133">Transmembrane helix</keyword>
<dbReference type="InterPro" id="IPR051542">
    <property type="entry name" value="Hydrogenase_cytochrome"/>
</dbReference>
<dbReference type="PANTHER" id="PTHR30485">
    <property type="entry name" value="NI/FE-HYDROGENASE 1 B-TYPE CYTOCHROME SUBUNIT"/>
    <property type="match status" value="1"/>
</dbReference>
<dbReference type="GO" id="GO:0005886">
    <property type="term" value="C:plasma membrane"/>
    <property type="evidence" value="ECO:0007669"/>
    <property type="project" value="UniProtKB-SubCell"/>
</dbReference>
<dbReference type="Gene3D" id="1.20.950.20">
    <property type="entry name" value="Transmembrane di-heme cytochromes, Chain C"/>
    <property type="match status" value="1"/>
</dbReference>
<feature type="domain" description="Cytochrome b561 bacterial/Ni-hydrogenase" evidence="8">
    <location>
        <begin position="27"/>
        <end position="188"/>
    </location>
</feature>
<evidence type="ECO:0000256" key="3">
    <source>
        <dbReference type="ARBA" id="ARBA00022692"/>
    </source>
</evidence>
<feature type="region of interest" description="Disordered" evidence="6">
    <location>
        <begin position="1"/>
        <end position="20"/>
    </location>
</feature>
<feature type="transmembrane region" description="Helical" evidence="7">
    <location>
        <begin position="156"/>
        <end position="176"/>
    </location>
</feature>
<accession>A7IQ55</accession>
<protein>
    <submittedName>
        <fullName evidence="9">Cytochrome B561</fullName>
    </submittedName>
</protein>
<dbReference type="InterPro" id="IPR016174">
    <property type="entry name" value="Di-haem_cyt_TM"/>
</dbReference>
<organism evidence="9 10">
    <name type="scientific">Xanthobacter autotrophicus (strain ATCC BAA-1158 / Py2)</name>
    <dbReference type="NCBI Taxonomy" id="78245"/>
    <lineage>
        <taxon>Bacteria</taxon>
        <taxon>Pseudomonadati</taxon>
        <taxon>Pseudomonadota</taxon>
        <taxon>Alphaproteobacteria</taxon>
        <taxon>Hyphomicrobiales</taxon>
        <taxon>Xanthobacteraceae</taxon>
        <taxon>Xanthobacter</taxon>
    </lineage>
</organism>
<dbReference type="InterPro" id="IPR011577">
    <property type="entry name" value="Cyt_b561_bac/Ni-Hgenase"/>
</dbReference>
<keyword evidence="5 7" id="KW-0472">Membrane</keyword>
<dbReference type="GO" id="GO:0022904">
    <property type="term" value="P:respiratory electron transport chain"/>
    <property type="evidence" value="ECO:0007669"/>
    <property type="project" value="InterPro"/>
</dbReference>
<evidence type="ECO:0000256" key="1">
    <source>
        <dbReference type="ARBA" id="ARBA00004651"/>
    </source>
</evidence>
<proteinExistence type="predicted"/>
<keyword evidence="2" id="KW-1003">Cell membrane</keyword>
<dbReference type="PhylomeDB" id="A7IQ55"/>
<evidence type="ECO:0000256" key="6">
    <source>
        <dbReference type="SAM" id="MobiDB-lite"/>
    </source>
</evidence>
<dbReference type="AlphaFoldDB" id="A7IQ55"/>
<evidence type="ECO:0000259" key="8">
    <source>
        <dbReference type="Pfam" id="PF01292"/>
    </source>
</evidence>
<dbReference type="PANTHER" id="PTHR30485:SF2">
    <property type="entry name" value="BLL0597 PROTEIN"/>
    <property type="match status" value="1"/>
</dbReference>
<comment type="subcellular location">
    <subcellularLocation>
        <location evidence="1">Cell membrane</location>
        <topology evidence="1">Multi-pass membrane protein</topology>
    </subcellularLocation>
</comment>
<keyword evidence="3 7" id="KW-0812">Transmembrane</keyword>
<dbReference type="Pfam" id="PF01292">
    <property type="entry name" value="Ni_hydr_CYTB"/>
    <property type="match status" value="1"/>
</dbReference>
<keyword evidence="10" id="KW-1185">Reference proteome</keyword>